<proteinExistence type="predicted"/>
<protein>
    <submittedName>
        <fullName evidence="1">Uncharacterized protein</fullName>
    </submittedName>
</protein>
<evidence type="ECO:0000313" key="1">
    <source>
        <dbReference type="EMBL" id="EXX55668.1"/>
    </source>
</evidence>
<gene>
    <name evidence="1" type="ORF">RirG_223290</name>
</gene>
<comment type="caution">
    <text evidence="1">The sequence shown here is derived from an EMBL/GenBank/DDBJ whole genome shotgun (WGS) entry which is preliminary data.</text>
</comment>
<reference evidence="1 2" key="1">
    <citation type="submission" date="2014-02" db="EMBL/GenBank/DDBJ databases">
        <title>Single nucleus genome sequencing reveals high similarity among nuclei of an endomycorrhizal fungus.</title>
        <authorList>
            <person name="Lin K."/>
            <person name="Geurts R."/>
            <person name="Zhang Z."/>
            <person name="Limpens E."/>
            <person name="Saunders D.G."/>
            <person name="Mu D."/>
            <person name="Pang E."/>
            <person name="Cao H."/>
            <person name="Cha H."/>
            <person name="Lin T."/>
            <person name="Zhou Q."/>
            <person name="Shang Y."/>
            <person name="Li Y."/>
            <person name="Ivanov S."/>
            <person name="Sharma T."/>
            <person name="Velzen R.V."/>
            <person name="Ruijter N.D."/>
            <person name="Aanen D.K."/>
            <person name="Win J."/>
            <person name="Kamoun S."/>
            <person name="Bisseling T."/>
            <person name="Huang S."/>
        </authorList>
    </citation>
    <scope>NUCLEOTIDE SEQUENCE [LARGE SCALE GENOMIC DNA]</scope>
    <source>
        <strain evidence="2">DAOM197198w</strain>
    </source>
</reference>
<evidence type="ECO:0000313" key="2">
    <source>
        <dbReference type="Proteomes" id="UP000022910"/>
    </source>
</evidence>
<dbReference type="HOGENOM" id="CLU_000288_7_17_1"/>
<dbReference type="EMBL" id="JEMT01028060">
    <property type="protein sequence ID" value="EXX55668.1"/>
    <property type="molecule type" value="Genomic_DNA"/>
</dbReference>
<sequence>MNQTKSIIQSGNVAIDNFIKHASRMEFVPFEKFKDIEYNILPKEDLKATWINGPITNRNYAKQHKGEMTVTLKELTYSKDITFNQLNEIK</sequence>
<name>A0A015LLL6_RHIIW</name>
<dbReference type="Proteomes" id="UP000022910">
    <property type="component" value="Unassembled WGS sequence"/>
</dbReference>
<organism evidence="1 2">
    <name type="scientific">Rhizophagus irregularis (strain DAOM 197198w)</name>
    <name type="common">Glomus intraradices</name>
    <dbReference type="NCBI Taxonomy" id="1432141"/>
    <lineage>
        <taxon>Eukaryota</taxon>
        <taxon>Fungi</taxon>
        <taxon>Fungi incertae sedis</taxon>
        <taxon>Mucoromycota</taxon>
        <taxon>Glomeromycotina</taxon>
        <taxon>Glomeromycetes</taxon>
        <taxon>Glomerales</taxon>
        <taxon>Glomeraceae</taxon>
        <taxon>Rhizophagus</taxon>
    </lineage>
</organism>
<dbReference type="AlphaFoldDB" id="A0A015LLL6"/>
<accession>A0A015LLL6</accession>
<keyword evidence="2" id="KW-1185">Reference proteome</keyword>